<name>A0A2W4VY59_9CYAN</name>
<reference evidence="2" key="1">
    <citation type="submission" date="2018-04" db="EMBL/GenBank/DDBJ databases">
        <authorList>
            <person name="Cornet L."/>
        </authorList>
    </citation>
    <scope>NUCLEOTIDE SEQUENCE [LARGE SCALE GENOMIC DNA]</scope>
</reference>
<proteinExistence type="predicted"/>
<organism evidence="1 2">
    <name type="scientific">Shackletoniella antarctica</name>
    <dbReference type="NCBI Taxonomy" id="268115"/>
    <lineage>
        <taxon>Bacteria</taxon>
        <taxon>Bacillati</taxon>
        <taxon>Cyanobacteriota</taxon>
        <taxon>Cyanophyceae</taxon>
        <taxon>Oculatellales</taxon>
        <taxon>Oculatellaceae</taxon>
        <taxon>Shackletoniella</taxon>
    </lineage>
</organism>
<dbReference type="Pfam" id="PF11805">
    <property type="entry name" value="DUF3326"/>
    <property type="match status" value="1"/>
</dbReference>
<reference evidence="1 2" key="2">
    <citation type="submission" date="2018-06" db="EMBL/GenBank/DDBJ databases">
        <title>Metagenomic assembly of (sub)arctic Cyanobacteria and their associated microbiome from non-axenic cultures.</title>
        <authorList>
            <person name="Baurain D."/>
        </authorList>
    </citation>
    <scope>NUCLEOTIDE SEQUENCE [LARGE SCALE GENOMIC DNA]</scope>
    <source>
        <strain evidence="1">ULC041bin1</strain>
    </source>
</reference>
<dbReference type="PANTHER" id="PTHR36891:SF1">
    <property type="entry name" value="OS01G0127400 PROTEIN"/>
    <property type="match status" value="1"/>
</dbReference>
<dbReference type="InterPro" id="IPR021763">
    <property type="entry name" value="DUF3326"/>
</dbReference>
<sequence length="379" mass="39168">MSHAAAGRRPYCAVLVVPTGIGAAIGGYAGDALPVARAMASVVDTLITHPNVMNGAQLYWPMANAHYVEGYGLDQFAAGRWGLRPVHRNRIGLVLDAAIEDDLRWRHLQAADAARATLGLDLTDYVVTDAPLGVELRSAASGATWGTIQRPDSLLRAAERAIAAGANAIAVVARFPEDTDAEALQVLQDYRQGQGVDPLAGAEAVISHLVVRQLRVPCAHAPALSPLPLDTSISPKAAAEELGYTFLPCVLAGLSRAPQFVVGPALGLFGGSSGGDSGATLWADQVDAIVVPASACGGSALLSLGRRALAIAVEANPTALAVSPESLGIPAVRVSSYLEAVGLLAAHRAGVHPQALTAQMPQIKELPAQGYLQINPLGR</sequence>
<gene>
    <name evidence="1" type="ORF">DCF17_20095</name>
</gene>
<comment type="caution">
    <text evidence="1">The sequence shown here is derived from an EMBL/GenBank/DDBJ whole genome shotgun (WGS) entry which is preliminary data.</text>
</comment>
<accession>A0A2W4VY59</accession>
<evidence type="ECO:0000313" key="2">
    <source>
        <dbReference type="Proteomes" id="UP000249081"/>
    </source>
</evidence>
<dbReference type="AlphaFoldDB" id="A0A2W4VY59"/>
<protein>
    <recommendedName>
        <fullName evidence="3">DUF3326 domain-containing protein</fullName>
    </recommendedName>
</protein>
<dbReference type="Proteomes" id="UP000249081">
    <property type="component" value="Unassembled WGS sequence"/>
</dbReference>
<evidence type="ECO:0008006" key="3">
    <source>
        <dbReference type="Google" id="ProtNLM"/>
    </source>
</evidence>
<evidence type="ECO:0000313" key="1">
    <source>
        <dbReference type="EMBL" id="PZO34659.1"/>
    </source>
</evidence>
<dbReference type="EMBL" id="QBMN01000199">
    <property type="protein sequence ID" value="PZO34659.1"/>
    <property type="molecule type" value="Genomic_DNA"/>
</dbReference>
<dbReference type="PANTHER" id="PTHR36891">
    <property type="entry name" value="OS01G0127400 PROTEIN"/>
    <property type="match status" value="1"/>
</dbReference>